<reference evidence="1" key="1">
    <citation type="journal article" date="2014" name="Int. J. Syst. Evol. Microbiol.">
        <title>Complete genome sequence of Corynebacterium casei LMG S-19264T (=DSM 44701T), isolated from a smear-ripened cheese.</title>
        <authorList>
            <consortium name="US DOE Joint Genome Institute (JGI-PGF)"/>
            <person name="Walter F."/>
            <person name="Albersmeier A."/>
            <person name="Kalinowski J."/>
            <person name="Ruckert C."/>
        </authorList>
    </citation>
    <scope>NUCLEOTIDE SEQUENCE</scope>
    <source>
        <strain evidence="1">JCM 3086</strain>
    </source>
</reference>
<reference evidence="1" key="2">
    <citation type="submission" date="2020-09" db="EMBL/GenBank/DDBJ databases">
        <authorList>
            <person name="Sun Q."/>
            <person name="Ohkuma M."/>
        </authorList>
    </citation>
    <scope>NUCLEOTIDE SEQUENCE</scope>
    <source>
        <strain evidence="1">JCM 3086</strain>
    </source>
</reference>
<name>A0A917KJ17_9ACTN</name>
<comment type="caution">
    <text evidence="1">The sequence shown here is derived from an EMBL/GenBank/DDBJ whole genome shotgun (WGS) entry which is preliminary data.</text>
</comment>
<protein>
    <submittedName>
        <fullName evidence="1">Uncharacterized protein</fullName>
    </submittedName>
</protein>
<keyword evidence="2" id="KW-1185">Reference proteome</keyword>
<dbReference type="AlphaFoldDB" id="A0A917KJ17"/>
<evidence type="ECO:0000313" key="1">
    <source>
        <dbReference type="EMBL" id="GGJ14420.1"/>
    </source>
</evidence>
<sequence length="64" mass="6965">MERAKLAGLQGEEHDAQLNRWRTASEAVQAAITAHAAAAGLNRYELEQAVKEAVRHGREDPAAE</sequence>
<proteinExistence type="predicted"/>
<evidence type="ECO:0000313" key="2">
    <source>
        <dbReference type="Proteomes" id="UP000657574"/>
    </source>
</evidence>
<organism evidence="1 2">
    <name type="scientific">Streptomyces brasiliensis</name>
    <dbReference type="NCBI Taxonomy" id="1954"/>
    <lineage>
        <taxon>Bacteria</taxon>
        <taxon>Bacillati</taxon>
        <taxon>Actinomycetota</taxon>
        <taxon>Actinomycetes</taxon>
        <taxon>Kitasatosporales</taxon>
        <taxon>Streptomycetaceae</taxon>
        <taxon>Streptomyces</taxon>
    </lineage>
</organism>
<gene>
    <name evidence="1" type="ORF">GCM10010121_026280</name>
</gene>
<dbReference type="Proteomes" id="UP000657574">
    <property type="component" value="Unassembled WGS sequence"/>
</dbReference>
<accession>A0A917KJ17</accession>
<dbReference type="EMBL" id="BMQA01000007">
    <property type="protein sequence ID" value="GGJ14420.1"/>
    <property type="molecule type" value="Genomic_DNA"/>
</dbReference>